<dbReference type="AlphaFoldDB" id="B0MGS4"/>
<comment type="caution">
    <text evidence="1">The sequence shown here is derived from an EMBL/GenBank/DDBJ whole genome shotgun (WGS) entry which is preliminary data.</text>
</comment>
<name>B0MGS4_ANACD</name>
<protein>
    <submittedName>
        <fullName evidence="1">Uncharacterized protein</fullName>
    </submittedName>
</protein>
<reference evidence="1" key="2">
    <citation type="submission" date="2013-11" db="EMBL/GenBank/DDBJ databases">
        <title>Draft genome sequence of Anaerostipes caccae (DSM 14662).</title>
        <authorList>
            <person name="Sudarsanam P."/>
            <person name="Ley R."/>
            <person name="Guruge J."/>
            <person name="Turnbaugh P.J."/>
            <person name="Mahowald M."/>
            <person name="Liep D."/>
            <person name="Gordon J."/>
        </authorList>
    </citation>
    <scope>NUCLEOTIDE SEQUENCE</scope>
    <source>
        <strain evidence="1">DSM 14662</strain>
    </source>
</reference>
<proteinExistence type="predicted"/>
<dbReference type="Proteomes" id="UP000004935">
    <property type="component" value="Unassembled WGS sequence"/>
</dbReference>
<dbReference type="HOGENOM" id="CLU_3264780_0_0_9"/>
<evidence type="ECO:0000313" key="1">
    <source>
        <dbReference type="EMBL" id="EDR96664.1"/>
    </source>
</evidence>
<reference evidence="1" key="1">
    <citation type="submission" date="2007-11" db="EMBL/GenBank/DDBJ databases">
        <authorList>
            <person name="Fulton L."/>
            <person name="Clifton S."/>
            <person name="Fulton B."/>
            <person name="Xu J."/>
            <person name="Minx P."/>
            <person name="Pepin K.H."/>
            <person name="Johnson M."/>
            <person name="Thiruvilangam P."/>
            <person name="Bhonagiri V."/>
            <person name="Nash W.E."/>
            <person name="Mardis E.R."/>
            <person name="Wilson R.K."/>
        </authorList>
    </citation>
    <scope>NUCLEOTIDE SEQUENCE [LARGE SCALE GENOMIC DNA]</scope>
    <source>
        <strain evidence="1">DSM 14662</strain>
    </source>
</reference>
<organism evidence="1 2">
    <name type="scientific">Anaerostipes caccae (strain DSM 14662 / CCUG 47493 / JCM 13470 / NCIMB 13811 / L1-92)</name>
    <dbReference type="NCBI Taxonomy" id="411490"/>
    <lineage>
        <taxon>Bacteria</taxon>
        <taxon>Bacillati</taxon>
        <taxon>Bacillota</taxon>
        <taxon>Clostridia</taxon>
        <taxon>Lachnospirales</taxon>
        <taxon>Lachnospiraceae</taxon>
        <taxon>Anaerostipes</taxon>
    </lineage>
</organism>
<keyword evidence="2" id="KW-1185">Reference proteome</keyword>
<dbReference type="EMBL" id="ABAX03000023">
    <property type="protein sequence ID" value="EDR96664.1"/>
    <property type="molecule type" value="Genomic_DNA"/>
</dbReference>
<evidence type="ECO:0000313" key="2">
    <source>
        <dbReference type="Proteomes" id="UP000004935"/>
    </source>
</evidence>
<gene>
    <name evidence="1" type="ORF">ANACAC_02795</name>
</gene>
<accession>B0MGS4</accession>
<sequence length="41" mass="4618">MSYCLVINEELRECSSGKITKSIKQGSSIALNSLRHNWLAH</sequence>